<dbReference type="GeneID" id="116194568"/>
<feature type="region of interest" description="Disordered" evidence="1">
    <location>
        <begin position="66"/>
        <end position="90"/>
    </location>
</feature>
<reference evidence="3" key="2">
    <citation type="submission" date="2025-08" db="UniProtKB">
        <authorList>
            <consortium name="RefSeq"/>
        </authorList>
    </citation>
    <scope>IDENTIFICATION</scope>
    <source>
        <tissue evidence="3">Leaf</tissue>
    </source>
</reference>
<reference evidence="2" key="1">
    <citation type="journal article" date="2020" name="Plant Biotechnol. J.">
        <title>The pomegranate (Punica granatum L.) draft genome dissects genetic divergence between soft- and hard-seeded cultivars.</title>
        <authorList>
            <person name="Luo X."/>
            <person name="Li H."/>
            <person name="Wu Z."/>
            <person name="Yao W."/>
            <person name="Zhao P."/>
            <person name="Cao D."/>
            <person name="Yu H."/>
            <person name="Li K."/>
            <person name="Poudel K."/>
            <person name="Zhao D."/>
            <person name="Zhang F."/>
            <person name="Xia X."/>
            <person name="Chen L."/>
            <person name="Wang Q."/>
            <person name="Jing D."/>
            <person name="Cao S."/>
        </authorList>
    </citation>
    <scope>NUCLEOTIDE SEQUENCE [LARGE SCALE GENOMIC DNA]</scope>
    <source>
        <strain evidence="2">cv. Tunisia</strain>
    </source>
</reference>
<evidence type="ECO:0000256" key="1">
    <source>
        <dbReference type="SAM" id="MobiDB-lite"/>
    </source>
</evidence>
<name>A0A6P8CEI6_PUNGR</name>
<proteinExistence type="predicted"/>
<accession>A0A6P8CEI6</accession>
<evidence type="ECO:0000313" key="3">
    <source>
        <dbReference type="RefSeq" id="XP_031379278.1"/>
    </source>
</evidence>
<protein>
    <submittedName>
        <fullName evidence="3">Uncharacterized protein LOC116194568</fullName>
    </submittedName>
</protein>
<dbReference type="AlphaFoldDB" id="A0A6P8CEI6"/>
<organism evidence="2 3">
    <name type="scientific">Punica granatum</name>
    <name type="common">Pomegranate</name>
    <dbReference type="NCBI Taxonomy" id="22663"/>
    <lineage>
        <taxon>Eukaryota</taxon>
        <taxon>Viridiplantae</taxon>
        <taxon>Streptophyta</taxon>
        <taxon>Embryophyta</taxon>
        <taxon>Tracheophyta</taxon>
        <taxon>Spermatophyta</taxon>
        <taxon>Magnoliopsida</taxon>
        <taxon>eudicotyledons</taxon>
        <taxon>Gunneridae</taxon>
        <taxon>Pentapetalae</taxon>
        <taxon>rosids</taxon>
        <taxon>malvids</taxon>
        <taxon>Myrtales</taxon>
        <taxon>Lythraceae</taxon>
        <taxon>Punica</taxon>
    </lineage>
</organism>
<dbReference type="RefSeq" id="XP_031379278.1">
    <property type="nucleotide sequence ID" value="XM_031523418.1"/>
</dbReference>
<dbReference type="Proteomes" id="UP000515151">
    <property type="component" value="Chromosome 2"/>
</dbReference>
<keyword evidence="2" id="KW-1185">Reference proteome</keyword>
<evidence type="ECO:0000313" key="2">
    <source>
        <dbReference type="Proteomes" id="UP000515151"/>
    </source>
</evidence>
<gene>
    <name evidence="3" type="primary">LOC116194568</name>
</gene>
<sequence>MFPSATVLHRVLHIPRLNLHNPHLFKLHNRHMMLHLPKEWEYDYLLKEIQKEKVRSRRLSLIGLEKGGSQEAEQEIEGSQSSLESRKKKEVEWRSLSLRGQKMWFSRC</sequence>